<comment type="caution">
    <text evidence="2">The sequence shown here is derived from an EMBL/GenBank/DDBJ whole genome shotgun (WGS) entry which is preliminary data.</text>
</comment>
<accession>A0AAD8JNH2</accession>
<reference evidence="2" key="1">
    <citation type="journal article" date="2023" name="bioRxiv">
        <title>Improved chromosome-level genome assembly for marigold (Tagetes erecta).</title>
        <authorList>
            <person name="Jiang F."/>
            <person name="Yuan L."/>
            <person name="Wang S."/>
            <person name="Wang H."/>
            <person name="Xu D."/>
            <person name="Wang A."/>
            <person name="Fan W."/>
        </authorList>
    </citation>
    <scope>NUCLEOTIDE SEQUENCE</scope>
    <source>
        <strain evidence="2">WSJ</strain>
        <tissue evidence="2">Leaf</tissue>
    </source>
</reference>
<dbReference type="Proteomes" id="UP001229421">
    <property type="component" value="Unassembled WGS sequence"/>
</dbReference>
<organism evidence="2 3">
    <name type="scientific">Tagetes erecta</name>
    <name type="common">African marigold</name>
    <dbReference type="NCBI Taxonomy" id="13708"/>
    <lineage>
        <taxon>Eukaryota</taxon>
        <taxon>Viridiplantae</taxon>
        <taxon>Streptophyta</taxon>
        <taxon>Embryophyta</taxon>
        <taxon>Tracheophyta</taxon>
        <taxon>Spermatophyta</taxon>
        <taxon>Magnoliopsida</taxon>
        <taxon>eudicotyledons</taxon>
        <taxon>Gunneridae</taxon>
        <taxon>Pentapetalae</taxon>
        <taxon>asterids</taxon>
        <taxon>campanulids</taxon>
        <taxon>Asterales</taxon>
        <taxon>Asteraceae</taxon>
        <taxon>Asteroideae</taxon>
        <taxon>Heliantheae alliance</taxon>
        <taxon>Tageteae</taxon>
        <taxon>Tagetes</taxon>
    </lineage>
</organism>
<keyword evidence="3" id="KW-1185">Reference proteome</keyword>
<protein>
    <submittedName>
        <fullName evidence="2">Uncharacterized protein</fullName>
    </submittedName>
</protein>
<evidence type="ECO:0000313" key="2">
    <source>
        <dbReference type="EMBL" id="KAK1407767.1"/>
    </source>
</evidence>
<dbReference type="EMBL" id="JAUHHV010000011">
    <property type="protein sequence ID" value="KAK1407767.1"/>
    <property type="molecule type" value="Genomic_DNA"/>
</dbReference>
<evidence type="ECO:0000256" key="1">
    <source>
        <dbReference type="SAM" id="MobiDB-lite"/>
    </source>
</evidence>
<dbReference type="AlphaFoldDB" id="A0AAD8JNH2"/>
<name>A0AAD8JNH2_TARER</name>
<feature type="compositionally biased region" description="Basic and acidic residues" evidence="1">
    <location>
        <begin position="53"/>
        <end position="62"/>
    </location>
</feature>
<feature type="region of interest" description="Disordered" evidence="1">
    <location>
        <begin position="43"/>
        <end position="71"/>
    </location>
</feature>
<gene>
    <name evidence="2" type="ORF">QVD17_39394</name>
</gene>
<sequence>MHFKIDESAAISNRLTLVDKINSETILGDMDLGEVCVPIKELLEGSSSSSPDKTAKTDRVEEPVTANPAEASTSSLVYLPISAAPVATTAVYPPLREGRGGCDAGLAQSQAPVDITNKIELYDNSHDTGWDMRETKIELYDDSRDTDN</sequence>
<evidence type="ECO:0000313" key="3">
    <source>
        <dbReference type="Proteomes" id="UP001229421"/>
    </source>
</evidence>
<proteinExistence type="predicted"/>